<keyword evidence="6 7" id="KW-0472">Membrane</keyword>
<dbReference type="SUPFAM" id="SSF103473">
    <property type="entry name" value="MFS general substrate transporter"/>
    <property type="match status" value="1"/>
</dbReference>
<keyword evidence="2" id="KW-0813">Transport</keyword>
<dbReference type="GO" id="GO:0005886">
    <property type="term" value="C:plasma membrane"/>
    <property type="evidence" value="ECO:0007669"/>
    <property type="project" value="UniProtKB-SubCell"/>
</dbReference>
<dbReference type="CDD" id="cd06173">
    <property type="entry name" value="MFS_MefA_like"/>
    <property type="match status" value="1"/>
</dbReference>
<evidence type="ECO:0000256" key="7">
    <source>
        <dbReference type="SAM" id="Phobius"/>
    </source>
</evidence>
<feature type="transmembrane region" description="Helical" evidence="7">
    <location>
        <begin position="167"/>
        <end position="187"/>
    </location>
</feature>
<evidence type="ECO:0000256" key="2">
    <source>
        <dbReference type="ARBA" id="ARBA00022448"/>
    </source>
</evidence>
<organism evidence="9 10">
    <name type="scientific">Bacillus gobiensis</name>
    <dbReference type="NCBI Taxonomy" id="1441095"/>
    <lineage>
        <taxon>Bacteria</taxon>
        <taxon>Bacillati</taxon>
        <taxon>Bacillota</taxon>
        <taxon>Bacilli</taxon>
        <taxon>Bacillales</taxon>
        <taxon>Bacillaceae</taxon>
        <taxon>Bacillus</taxon>
    </lineage>
</organism>
<dbReference type="RefSeq" id="WP_053603280.1">
    <property type="nucleotide sequence ID" value="NZ_CP012600.1"/>
</dbReference>
<dbReference type="GO" id="GO:0022857">
    <property type="term" value="F:transmembrane transporter activity"/>
    <property type="evidence" value="ECO:0007669"/>
    <property type="project" value="InterPro"/>
</dbReference>
<dbReference type="InterPro" id="IPR036259">
    <property type="entry name" value="MFS_trans_sf"/>
</dbReference>
<dbReference type="InterPro" id="IPR020846">
    <property type="entry name" value="MFS_dom"/>
</dbReference>
<evidence type="ECO:0000259" key="8">
    <source>
        <dbReference type="PROSITE" id="PS50850"/>
    </source>
</evidence>
<dbReference type="STRING" id="1441095.AM592_07870"/>
<feature type="transmembrane region" description="Helical" evidence="7">
    <location>
        <begin position="342"/>
        <end position="363"/>
    </location>
</feature>
<feature type="transmembrane region" description="Helical" evidence="7">
    <location>
        <begin position="12"/>
        <end position="36"/>
    </location>
</feature>
<comment type="subcellular location">
    <subcellularLocation>
        <location evidence="1">Cell membrane</location>
        <topology evidence="1">Multi-pass membrane protein</topology>
    </subcellularLocation>
</comment>
<feature type="transmembrane region" description="Helical" evidence="7">
    <location>
        <begin position="251"/>
        <end position="270"/>
    </location>
</feature>
<dbReference type="Gene3D" id="1.20.1250.20">
    <property type="entry name" value="MFS general substrate transporter like domains"/>
    <property type="match status" value="1"/>
</dbReference>
<dbReference type="PANTHER" id="PTHR23513">
    <property type="entry name" value="INTEGRAL MEMBRANE EFFLUX PROTEIN-RELATED"/>
    <property type="match status" value="1"/>
</dbReference>
<reference evidence="9 10" key="2">
    <citation type="journal article" date="2016" name="Int. J. Syst. Evol. Microbiol.">
        <title>Bacillus gobiensis sp. nov., isolated from a soil sample.</title>
        <authorList>
            <person name="Liu B."/>
            <person name="Liu G.H."/>
            <person name="Cetin S."/>
            <person name="Schumann P."/>
            <person name="Pan Z.Z."/>
            <person name="Chen Q.Q."/>
        </authorList>
    </citation>
    <scope>NUCLEOTIDE SEQUENCE [LARGE SCALE GENOMIC DNA]</scope>
    <source>
        <strain evidence="9 10">FJAT-4402</strain>
    </source>
</reference>
<protein>
    <submittedName>
        <fullName evidence="9">Multidrug transporter</fullName>
    </submittedName>
</protein>
<evidence type="ECO:0000313" key="9">
    <source>
        <dbReference type="EMBL" id="ALC81522.1"/>
    </source>
</evidence>
<reference evidence="10" key="1">
    <citation type="submission" date="2015-08" db="EMBL/GenBank/DDBJ databases">
        <title>Genome sequencing project for genomic taxonomy and phylogenomics of Bacillus-like bacteria.</title>
        <authorList>
            <person name="Liu B."/>
            <person name="Wang J."/>
            <person name="Zhu Y."/>
            <person name="Liu G."/>
            <person name="Chen Q."/>
            <person name="Chen Z."/>
            <person name="Lan J."/>
            <person name="Che J."/>
            <person name="Ge C."/>
            <person name="Shi H."/>
            <person name="Pan Z."/>
            <person name="Liu X."/>
        </authorList>
    </citation>
    <scope>NUCLEOTIDE SEQUENCE [LARGE SCALE GENOMIC DNA]</scope>
    <source>
        <strain evidence="10">FJAT-4402</strain>
    </source>
</reference>
<dbReference type="InterPro" id="IPR022324">
    <property type="entry name" value="Bacilysin_exporter_BacE_put"/>
</dbReference>
<dbReference type="AlphaFoldDB" id="A0A0M3R9J0"/>
<dbReference type="InterPro" id="IPR010290">
    <property type="entry name" value="TM_effector"/>
</dbReference>
<feature type="domain" description="Major facilitator superfamily (MFS) profile" evidence="8">
    <location>
        <begin position="216"/>
        <end position="410"/>
    </location>
</feature>
<gene>
    <name evidence="9" type="ORF">AM592_07870</name>
</gene>
<evidence type="ECO:0000256" key="4">
    <source>
        <dbReference type="ARBA" id="ARBA00022692"/>
    </source>
</evidence>
<keyword evidence="4 7" id="KW-0812">Transmembrane</keyword>
<dbReference type="Proteomes" id="UP000067625">
    <property type="component" value="Chromosome"/>
</dbReference>
<proteinExistence type="predicted"/>
<feature type="transmembrane region" description="Helical" evidence="7">
    <location>
        <begin position="214"/>
        <end position="239"/>
    </location>
</feature>
<dbReference type="PRINTS" id="PR01988">
    <property type="entry name" value="EXPORTERBACE"/>
</dbReference>
<evidence type="ECO:0000256" key="5">
    <source>
        <dbReference type="ARBA" id="ARBA00022989"/>
    </source>
</evidence>
<dbReference type="EMBL" id="CP012600">
    <property type="protein sequence ID" value="ALC81522.1"/>
    <property type="molecule type" value="Genomic_DNA"/>
</dbReference>
<evidence type="ECO:0000256" key="1">
    <source>
        <dbReference type="ARBA" id="ARBA00004651"/>
    </source>
</evidence>
<evidence type="ECO:0000313" key="10">
    <source>
        <dbReference type="Proteomes" id="UP000067625"/>
    </source>
</evidence>
<name>A0A0M3R9J0_9BACI</name>
<evidence type="ECO:0000256" key="3">
    <source>
        <dbReference type="ARBA" id="ARBA00022475"/>
    </source>
</evidence>
<feature type="transmembrane region" description="Helical" evidence="7">
    <location>
        <begin position="369"/>
        <end position="393"/>
    </location>
</feature>
<dbReference type="Pfam" id="PF05977">
    <property type="entry name" value="MFS_3"/>
    <property type="match status" value="1"/>
</dbReference>
<accession>A0A0M3R9J0</accession>
<sequence>MKELFKTRSFLWIWLGQAASALGGTFAVFIMSWLVYDLTGSKIAMGSIWVFFMIPSLLTQLLSGPYLDRWDRRSVMVFSEWLRAGVFLAGALLYFTNLLTLWHMYAIAVLMGIAEPLFRPASMAYVAQVLPKERLMKGNSFLEGTNQLMMLIGPALGGVLLQFTGAGFILGLLVLTLAGAGFFLCLLPKSDHHFEKKESWFSQFKEGLSFYKMYPVLLGVGLLLMVMNFCTGAAIPMFLPYVTDYLGGNSIQYGLFTSAFSLGMILGAVITGSLKEPKNRRVVMLGVALFEGSLFIILGISTNFIVSFLVTVLHGILAITFNIHNTTLYQRRVPDHLRGRVFAVRILLAQAGMPVGAMLGSIVAETWSIPILFFIIGGLMTIVTVTAFCLPIFHQLNDDVSATAKDAAAP</sequence>
<keyword evidence="3" id="KW-1003">Cell membrane</keyword>
<feature type="transmembrane region" description="Helical" evidence="7">
    <location>
        <begin position="304"/>
        <end position="321"/>
    </location>
</feature>
<dbReference type="PROSITE" id="PS50850">
    <property type="entry name" value="MFS"/>
    <property type="match status" value="1"/>
</dbReference>
<keyword evidence="10" id="KW-1185">Reference proteome</keyword>
<dbReference type="OrthoDB" id="7055052at2"/>
<feature type="transmembrane region" description="Helical" evidence="7">
    <location>
        <begin position="42"/>
        <end position="63"/>
    </location>
</feature>
<feature type="transmembrane region" description="Helical" evidence="7">
    <location>
        <begin position="282"/>
        <end position="298"/>
    </location>
</feature>
<dbReference type="PATRIC" id="fig|1441095.3.peg.1729"/>
<evidence type="ECO:0000256" key="6">
    <source>
        <dbReference type="ARBA" id="ARBA00023136"/>
    </source>
</evidence>
<dbReference type="PANTHER" id="PTHR23513:SF6">
    <property type="entry name" value="MAJOR FACILITATOR SUPERFAMILY ASSOCIATED DOMAIN-CONTAINING PROTEIN"/>
    <property type="match status" value="1"/>
</dbReference>
<keyword evidence="5 7" id="KW-1133">Transmembrane helix</keyword>